<dbReference type="Pfam" id="PF12514">
    <property type="entry name" value="DUF3718"/>
    <property type="match status" value="1"/>
</dbReference>
<protein>
    <submittedName>
        <fullName evidence="2">DUF3718 domain-containing protein</fullName>
    </submittedName>
</protein>
<comment type="caution">
    <text evidence="2">The sequence shown here is derived from an EMBL/GenBank/DDBJ whole genome shotgun (WGS) entry which is preliminary data.</text>
</comment>
<accession>A0ABR9FNQ4</accession>
<dbReference type="Proteomes" id="UP000707245">
    <property type="component" value="Unassembled WGS sequence"/>
</dbReference>
<dbReference type="EMBL" id="RRZA01000041">
    <property type="protein sequence ID" value="MBE0458453.1"/>
    <property type="molecule type" value="Genomic_DNA"/>
</dbReference>
<name>A0ABR9FNQ4_9GAMM</name>
<dbReference type="RefSeq" id="WP_064667022.1">
    <property type="nucleotide sequence ID" value="NZ_BDDT01000006.1"/>
</dbReference>
<evidence type="ECO:0000313" key="3">
    <source>
        <dbReference type="Proteomes" id="UP000707245"/>
    </source>
</evidence>
<gene>
    <name evidence="2" type="ORF">EI167_13545</name>
</gene>
<keyword evidence="1" id="KW-0732">Signal</keyword>
<dbReference type="InterPro" id="IPR022193">
    <property type="entry name" value="DUF3718"/>
</dbReference>
<organism evidence="2 3">
    <name type="scientific">Pseudoalteromonas prydzensis</name>
    <dbReference type="NCBI Taxonomy" id="182141"/>
    <lineage>
        <taxon>Bacteria</taxon>
        <taxon>Pseudomonadati</taxon>
        <taxon>Pseudomonadota</taxon>
        <taxon>Gammaproteobacteria</taxon>
        <taxon>Alteromonadales</taxon>
        <taxon>Pseudoalteromonadaceae</taxon>
        <taxon>Pseudoalteromonas</taxon>
    </lineage>
</organism>
<sequence>MNTLTTTLCTTLLLGTAALTTTNTTAAEFVAADNSPGTRVCMAVVSNRPIQLYLTMKELRINKNITAEKLQCNNMNMTQFAGTYGFNKTAKYLGLETATGTSIQDLAKLNQQTILVVAGSK</sequence>
<feature type="signal peptide" evidence="1">
    <location>
        <begin position="1"/>
        <end position="26"/>
    </location>
</feature>
<dbReference type="GeneID" id="303294022"/>
<keyword evidence="3" id="KW-1185">Reference proteome</keyword>
<evidence type="ECO:0000256" key="1">
    <source>
        <dbReference type="SAM" id="SignalP"/>
    </source>
</evidence>
<feature type="chain" id="PRO_5046388404" evidence="1">
    <location>
        <begin position="27"/>
        <end position="121"/>
    </location>
</feature>
<evidence type="ECO:0000313" key="2">
    <source>
        <dbReference type="EMBL" id="MBE0458453.1"/>
    </source>
</evidence>
<proteinExistence type="predicted"/>
<reference evidence="2 3" key="1">
    <citation type="submission" date="2020-07" db="EMBL/GenBank/DDBJ databases">
        <title>Halophilic bacteria isolated from french cheeses.</title>
        <authorList>
            <person name="Kothe C.I."/>
            <person name="Farah-Kraiem B."/>
            <person name="Renault P."/>
            <person name="Dridi B."/>
        </authorList>
    </citation>
    <scope>NUCLEOTIDE SEQUENCE [LARGE SCALE GENOMIC DNA]</scope>
    <source>
        <strain evidence="2 3">FME14</strain>
    </source>
</reference>